<dbReference type="PANTHER" id="PTHR30619">
    <property type="entry name" value="DNA INTERNALIZATION/COMPETENCE PROTEIN COMEC/REC2"/>
    <property type="match status" value="1"/>
</dbReference>
<dbReference type="EMBL" id="JACPRF010000244">
    <property type="protein sequence ID" value="MBI2876823.1"/>
    <property type="molecule type" value="Genomic_DNA"/>
</dbReference>
<accession>A0A932FWS8</accession>
<proteinExistence type="predicted"/>
<dbReference type="InterPro" id="IPR036866">
    <property type="entry name" value="RibonucZ/Hydroxyglut_hydro"/>
</dbReference>
<protein>
    <recommendedName>
        <fullName evidence="3">Competence protein ComEC</fullName>
    </recommendedName>
</protein>
<dbReference type="Gene3D" id="3.60.15.10">
    <property type="entry name" value="Ribonuclease Z/Hydroxyacylglutathione hydrolase-like"/>
    <property type="match status" value="1"/>
</dbReference>
<feature type="non-terminal residue" evidence="1">
    <location>
        <position position="1"/>
    </location>
</feature>
<gene>
    <name evidence="1" type="ORF">HYY20_08075</name>
</gene>
<evidence type="ECO:0008006" key="3">
    <source>
        <dbReference type="Google" id="ProtNLM"/>
    </source>
</evidence>
<dbReference type="InterPro" id="IPR052159">
    <property type="entry name" value="Competence_DNA_uptake"/>
</dbReference>
<dbReference type="AlphaFoldDB" id="A0A932FWS8"/>
<name>A0A932FWS8_UNCTE</name>
<dbReference type="PANTHER" id="PTHR30619:SF1">
    <property type="entry name" value="RECOMBINATION PROTEIN 2"/>
    <property type="match status" value="1"/>
</dbReference>
<comment type="caution">
    <text evidence="1">The sequence shown here is derived from an EMBL/GenBank/DDBJ whole genome shotgun (WGS) entry which is preliminary data.</text>
</comment>
<evidence type="ECO:0000313" key="1">
    <source>
        <dbReference type="EMBL" id="MBI2876823.1"/>
    </source>
</evidence>
<sequence length="145" mass="16166">PGGWAEGSPRPTPRGSRSLVLRVRYGKQSLLLAGDLDRKGQGILLDRGELRKSNVLKLPGHGGPSCRLELLEQVRPQIAILSVESPNRFGHPVPAVLQTLELLGSRLYRTDRDGAIRLVTDGEALQVETYTDLRAHRKWALVRWF</sequence>
<evidence type="ECO:0000313" key="2">
    <source>
        <dbReference type="Proteomes" id="UP000769766"/>
    </source>
</evidence>
<dbReference type="Proteomes" id="UP000769766">
    <property type="component" value="Unassembled WGS sequence"/>
</dbReference>
<dbReference type="SUPFAM" id="SSF56281">
    <property type="entry name" value="Metallo-hydrolase/oxidoreductase"/>
    <property type="match status" value="1"/>
</dbReference>
<reference evidence="1" key="1">
    <citation type="submission" date="2020-07" db="EMBL/GenBank/DDBJ databases">
        <title>Huge and variable diversity of episymbiotic CPR bacteria and DPANN archaea in groundwater ecosystems.</title>
        <authorList>
            <person name="He C.Y."/>
            <person name="Keren R."/>
            <person name="Whittaker M."/>
            <person name="Farag I.F."/>
            <person name="Doudna J."/>
            <person name="Cate J.H.D."/>
            <person name="Banfield J.F."/>
        </authorList>
    </citation>
    <scope>NUCLEOTIDE SEQUENCE</scope>
    <source>
        <strain evidence="1">NC_groundwater_672_Ag_B-0.1um_62_36</strain>
    </source>
</reference>
<organism evidence="1 2">
    <name type="scientific">Tectimicrobiota bacterium</name>
    <dbReference type="NCBI Taxonomy" id="2528274"/>
    <lineage>
        <taxon>Bacteria</taxon>
        <taxon>Pseudomonadati</taxon>
        <taxon>Nitrospinota/Tectimicrobiota group</taxon>
        <taxon>Candidatus Tectimicrobiota</taxon>
    </lineage>
</organism>